<name>A0ABN2XU29_9ACTN</name>
<reference evidence="1 2" key="1">
    <citation type="journal article" date="2019" name="Int. J. Syst. Evol. Microbiol.">
        <title>The Global Catalogue of Microorganisms (GCM) 10K type strain sequencing project: providing services to taxonomists for standard genome sequencing and annotation.</title>
        <authorList>
            <consortium name="The Broad Institute Genomics Platform"/>
            <consortium name="The Broad Institute Genome Sequencing Center for Infectious Disease"/>
            <person name="Wu L."/>
            <person name="Ma J."/>
        </authorList>
    </citation>
    <scope>NUCLEOTIDE SEQUENCE [LARGE SCALE GENOMIC DNA]</scope>
    <source>
        <strain evidence="1 2">JCM 14559</strain>
    </source>
</reference>
<evidence type="ECO:0000313" key="2">
    <source>
        <dbReference type="Proteomes" id="UP001500897"/>
    </source>
</evidence>
<proteinExistence type="predicted"/>
<accession>A0ABN2XU29</accession>
<dbReference type="Proteomes" id="UP001500897">
    <property type="component" value="Unassembled WGS sequence"/>
</dbReference>
<gene>
    <name evidence="1" type="ORF">GCM10009759_63420</name>
</gene>
<dbReference type="EMBL" id="BAAANS010000057">
    <property type="protein sequence ID" value="GAA2117212.1"/>
    <property type="molecule type" value="Genomic_DNA"/>
</dbReference>
<organism evidence="1 2">
    <name type="scientific">Kitasatospora saccharophila</name>
    <dbReference type="NCBI Taxonomy" id="407973"/>
    <lineage>
        <taxon>Bacteria</taxon>
        <taxon>Bacillati</taxon>
        <taxon>Actinomycetota</taxon>
        <taxon>Actinomycetes</taxon>
        <taxon>Kitasatosporales</taxon>
        <taxon>Streptomycetaceae</taxon>
        <taxon>Kitasatospora</taxon>
    </lineage>
</organism>
<protein>
    <submittedName>
        <fullName evidence="1">Uncharacterized protein</fullName>
    </submittedName>
</protein>
<keyword evidence="2" id="KW-1185">Reference proteome</keyword>
<evidence type="ECO:0000313" key="1">
    <source>
        <dbReference type="EMBL" id="GAA2117212.1"/>
    </source>
</evidence>
<comment type="caution">
    <text evidence="1">The sequence shown here is derived from an EMBL/GenBank/DDBJ whole genome shotgun (WGS) entry which is preliminary data.</text>
</comment>
<dbReference type="RefSeq" id="WP_344557136.1">
    <property type="nucleotide sequence ID" value="NZ_BAAANS010000057.1"/>
</dbReference>
<sequence>MNGTQTAVQDRFVADVRAVHDRMNLRGLAAAVRPDDLLYLARRQDGLVVLAARHQGIPHRYLLGIYGFRLAQYLRLGFASEELAYRRALFTEPHGGTAANEVHVLAMDERSGAILRYVSLVGAPDGAPQDPRDAARPPFPCEQAHRVNLFDHVEFDEPVATREIWEVKRLVHRTPQAGDDGATRLRVTLELMLGFYTALGRIRPAVKVLVGDGEEGVAIQRTLRSLREITVLEGTTPSLPDDDLMFPLYTAREVVKAFAARAPQGAELDRLTDRLTEALAHEDLLHGFRSMVGSVGGQLRRVAI</sequence>